<keyword evidence="6" id="KW-0963">Cytoplasm</keyword>
<keyword evidence="5 7" id="KW-0505">Motor protein</keyword>
<feature type="coiled-coil region" evidence="8">
    <location>
        <begin position="1236"/>
        <end position="1532"/>
    </location>
</feature>
<dbReference type="PROSITE" id="PS00411">
    <property type="entry name" value="KINESIN_MOTOR_1"/>
    <property type="match status" value="1"/>
</dbReference>
<evidence type="ECO:0000256" key="3">
    <source>
        <dbReference type="ARBA" id="ARBA00022840"/>
    </source>
</evidence>
<feature type="region of interest" description="Disordered" evidence="9">
    <location>
        <begin position="407"/>
        <end position="431"/>
    </location>
</feature>
<feature type="domain" description="Kinesin motor" evidence="10">
    <location>
        <begin position="8"/>
        <end position="311"/>
    </location>
</feature>
<evidence type="ECO:0000256" key="5">
    <source>
        <dbReference type="ARBA" id="ARBA00023175"/>
    </source>
</evidence>
<sequence length="2092" mass="238263">MSAKNANSIQVCIKVRPCEPGLTSLWQVKEGCSIHLADSDAEPCVFDYVFDESANNQEVFDRMAKHIVHACMQGFNGTIFAYGQTSSGKTYTMMGDGQNPGIMVLAAKEIFQHISNETERDFLLRVGYIEIYNEKIYDLLKKNNHDLKIHESGHGIVKVNCEECIVTSEDELLSLLSKKNKELTVGESNVNERTRHSHAIFRIIIESRKSEHSDDDTVIQSVLNLVDLAGSERENQTGARGCQSLLFLSNVIKSLSENADKFISFRDSKLTRILQASLGGNAFTSIICTIKPSIMEESRSTLSFALRAKKIRIKPKVNEIVSDTMMKLLDREIKVHKDKLAEEKLKNESQLKVQDLEQRIKRDMLKIISSNSLNEQRMQKRRRTWTCGISGPEAETAVTLLPTLPEESRLPRPSKMSNLPKPTFLSNSNHSSRREIALKTISLHQSVKEKLIPPVSMDLIPALPKLLEKEAVRSIPSVTCEVPKKEQKSSQNCDALQAEVSALTASNQVANEKIEKYEEQVKTLKETIERLEMDNREAVNLGLRFESHKTKSKQLETDLLSALSERDSTIESLQQSLKELSRDVLLNSKEDHLRSMCPEIESSCERICNKCQELEHLLPIADATGLETIACQCDQLRSEIAATRTKLECVQSAFSEVSCEVSQKTTDCERLSRQISTAHDDFGLLQARYDTLEHQWQGQQLAIEKMEAEYNAIQQKYQKLQEEYDNLGLRSDEQCQQLQADNAKLQAEIVTLKTRVEEAQRKLLEAPNPESLAEEFKAQNQELKAQLSDLQSKFKEIQNEYDCLSNQLMESVQENDALREELKQRPSSFDVDSMKSSGVGTECSDPELDLDSDLLQQFIQLSESIQQIELHHHSGCSRLFKAINLEQDQNATGVKLCLESAEYIESDTRQLDTSDSVCLKGSFKRHRFQIVRLSQEQVDMEEEKGLRNVITQLEQEVKDKMTLIGDAEATINEMREEMISLESDLLDKSIIVNKVDDYHRQIESLEKQNAEMSIVYKELQATVSRQSSMNESSLEISPDDETLIACPPSPNNKDLESQEVITLKASLAELRTKVCDLQSELESQLKQMQLRDSKIAKLQTDIEEMGERCLSMELKVAELEEEGHQKQELLDRQAQKLSDDLRIIDQLQERNATLVDRSIKAEESLKLERTKQEQTIVSFEYEKQIQELSESLKRAKENVCILEKKKTDDINAIQLEYMVKMETSENENRTKFRAYSLELEESKDQYESSVAALKDQLSQAGEELSSVMTRCQAELEGIKVTLHEKITQAEEERNKLTEQHQAELEKIKGTLKEKLAEAEAKQSKIEADYKAEISDVRVTLKEQLSQAEEEREKACLKLDEMRKTLEEMVCQRSAMRDTIAKLEEAKHDREMAVDKLKIEKINLEKMYDKSQEQLQRQFRTRDQNSMEAQAQSERLDGLLASSNEKITELQEKCEQQVLELDKLRQDKIALETEIQKVTAEHSSTLTKLQELKSETDTLNSKMLEKSHLEDKLETFTAKISDLEEALHGAKVKLLANDDLVSQHDRLKICLSEANVLSSNTQKKVDRLHLELLTLQDGIATRDVEMEQLRSELKSALDAKATASTEQQVLVTQLKEIEEKMSTQAEKFKREMADLKGSMNELQLKLKSLQETKDNLEAGNDDLKLKLTNSHKLENMLKEEQSLSASLRESIDKLERSKNNLEEQIRTKEAEVDQRFMELRREVELGRNNTGELAKECEKLHSDLETKTDNFQREKKNLDSVILALQNDKQQLEEKLTILIKKDEANAGLKAQLTSTKVELTSQQEASTNLKLAMEAANNKSLEMGQKFNDLSGEFEKLRSDLQFKESCFLMEKDKLNGTISDLLKNKHILEKNLSALNEKHTKECEKLRLALLKADEAAFASLQESSNKHQLAMRAANKKSLEMGQKVDELTKESEKLRSTLKSKETSFRTKKERMDGTICSLLEDKRNLEEKLCSLSEMTTKLEFELAALQAPKVNVNFVSSPPNGSSTSATDLAAKKPLDRNASTSVAKKSASIESTVRKNRRITAYDEHRKQSCWNDFKDGGTMTESMDNNCNCAEPSCKHRLNQDWRQS</sequence>
<organism evidence="13">
    <name type="scientific">Drosophila rhopaloa</name>
    <name type="common">Fruit fly</name>
    <dbReference type="NCBI Taxonomy" id="1041015"/>
    <lineage>
        <taxon>Eukaryota</taxon>
        <taxon>Metazoa</taxon>
        <taxon>Ecdysozoa</taxon>
        <taxon>Arthropoda</taxon>
        <taxon>Hexapoda</taxon>
        <taxon>Insecta</taxon>
        <taxon>Pterygota</taxon>
        <taxon>Neoptera</taxon>
        <taxon>Endopterygota</taxon>
        <taxon>Diptera</taxon>
        <taxon>Brachycera</taxon>
        <taxon>Muscomorpha</taxon>
        <taxon>Ephydroidea</taxon>
        <taxon>Drosophilidae</taxon>
        <taxon>Drosophila</taxon>
        <taxon>Sophophora</taxon>
    </lineage>
</organism>
<dbReference type="InterPro" id="IPR019821">
    <property type="entry name" value="Kinesin_motor_CS"/>
</dbReference>
<dbReference type="Gene3D" id="3.40.850.10">
    <property type="entry name" value="Kinesin motor domain"/>
    <property type="match status" value="1"/>
</dbReference>
<evidence type="ECO:0000256" key="7">
    <source>
        <dbReference type="PROSITE-ProRule" id="PRU00283"/>
    </source>
</evidence>
<evidence type="ECO:0000256" key="1">
    <source>
        <dbReference type="ARBA" id="ARBA00004245"/>
    </source>
</evidence>
<feature type="coiled-coil region" evidence="8">
    <location>
        <begin position="1102"/>
        <end position="1198"/>
    </location>
</feature>
<evidence type="ECO:0000256" key="2">
    <source>
        <dbReference type="ARBA" id="ARBA00022741"/>
    </source>
</evidence>
<evidence type="ECO:0000313" key="11">
    <source>
        <dbReference type="RefSeq" id="XP_016979176.1"/>
    </source>
</evidence>
<accession>A0A6P4EVR1</accession>
<dbReference type="InterPro" id="IPR036961">
    <property type="entry name" value="Kinesin_motor_dom_sf"/>
</dbReference>
<evidence type="ECO:0000313" key="13">
    <source>
        <dbReference type="RefSeq" id="XP_016979178.1"/>
    </source>
</evidence>
<evidence type="ECO:0000256" key="6">
    <source>
        <dbReference type="ARBA" id="ARBA00023212"/>
    </source>
</evidence>
<feature type="coiled-coil region" evidence="8">
    <location>
        <begin position="950"/>
        <end position="1022"/>
    </location>
</feature>
<dbReference type="GO" id="GO:0008017">
    <property type="term" value="F:microtubule binding"/>
    <property type="evidence" value="ECO:0007669"/>
    <property type="project" value="InterPro"/>
</dbReference>
<gene>
    <name evidence="11 12 13" type="primary">LOC108044626</name>
</gene>
<feature type="coiled-coil region" evidence="8">
    <location>
        <begin position="326"/>
        <end position="366"/>
    </location>
</feature>
<feature type="coiled-coil region" evidence="8">
    <location>
        <begin position="1852"/>
        <end position="1897"/>
    </location>
</feature>
<feature type="compositionally biased region" description="Polar residues" evidence="9">
    <location>
        <begin position="2023"/>
        <end position="2036"/>
    </location>
</feature>
<dbReference type="GO" id="GO:0003777">
    <property type="term" value="F:microtubule motor activity"/>
    <property type="evidence" value="ECO:0007669"/>
    <property type="project" value="InterPro"/>
</dbReference>
<feature type="binding site" evidence="7">
    <location>
        <begin position="83"/>
        <end position="90"/>
    </location>
    <ligand>
        <name>ATP</name>
        <dbReference type="ChEBI" id="CHEBI:30616"/>
    </ligand>
</feature>
<dbReference type="GO" id="GO:0005874">
    <property type="term" value="C:microtubule"/>
    <property type="evidence" value="ECO:0007669"/>
    <property type="project" value="TreeGrafter"/>
</dbReference>
<keyword evidence="4 8" id="KW-0175">Coiled coil</keyword>
<dbReference type="RefSeq" id="XP_016979177.1">
    <property type="nucleotide sequence ID" value="XM_017123688.1"/>
</dbReference>
<evidence type="ECO:0000256" key="8">
    <source>
        <dbReference type="SAM" id="Coils"/>
    </source>
</evidence>
<evidence type="ECO:0000256" key="9">
    <source>
        <dbReference type="SAM" id="MobiDB-lite"/>
    </source>
</evidence>
<dbReference type="SUPFAM" id="SSF57997">
    <property type="entry name" value="Tropomyosin"/>
    <property type="match status" value="1"/>
</dbReference>
<dbReference type="PANTHER" id="PTHR47968:SF75">
    <property type="entry name" value="CENTROMERE-ASSOCIATED PROTEIN E"/>
    <property type="match status" value="1"/>
</dbReference>
<dbReference type="PROSITE" id="PS50067">
    <property type="entry name" value="KINESIN_MOTOR_2"/>
    <property type="match status" value="1"/>
</dbReference>
<dbReference type="RefSeq" id="XP_016979176.1">
    <property type="nucleotide sequence ID" value="XM_017123687.1"/>
</dbReference>
<proteinExistence type="inferred from homology"/>
<dbReference type="PANTHER" id="PTHR47968">
    <property type="entry name" value="CENTROMERE PROTEIN E"/>
    <property type="match status" value="1"/>
</dbReference>
<feature type="region of interest" description="Disordered" evidence="9">
    <location>
        <begin position="824"/>
        <end position="843"/>
    </location>
</feature>
<dbReference type="PRINTS" id="PR00380">
    <property type="entry name" value="KINESINHEAVY"/>
</dbReference>
<dbReference type="OrthoDB" id="21525at2759"/>
<keyword evidence="2 7" id="KW-0547">Nucleotide-binding</keyword>
<dbReference type="InterPro" id="IPR001752">
    <property type="entry name" value="Kinesin_motor_dom"/>
</dbReference>
<dbReference type="GeneID" id="108044626"/>
<dbReference type="RefSeq" id="XP_016979176.2">
    <property type="nucleotide sequence ID" value="XM_017123687.2"/>
</dbReference>
<dbReference type="Gene3D" id="1.10.287.1490">
    <property type="match status" value="1"/>
</dbReference>
<reference evidence="11 12" key="1">
    <citation type="submission" date="2025-04" db="UniProtKB">
        <authorList>
            <consortium name="RefSeq"/>
        </authorList>
    </citation>
    <scope>IDENTIFICATION</scope>
</reference>
<comment type="subcellular location">
    <subcellularLocation>
        <location evidence="1">Cytoplasm</location>
        <location evidence="1">Cytoskeleton</location>
    </subcellularLocation>
</comment>
<keyword evidence="3 7" id="KW-0067">ATP-binding</keyword>
<feature type="coiled-coil region" evidence="8">
    <location>
        <begin position="493"/>
        <end position="583"/>
    </location>
</feature>
<feature type="coiled-coil region" evidence="8">
    <location>
        <begin position="1585"/>
        <end position="1781"/>
    </location>
</feature>
<feature type="region of interest" description="Disordered" evidence="9">
    <location>
        <begin position="2002"/>
        <end position="2036"/>
    </location>
</feature>
<dbReference type="RefSeq" id="XP_016979178.1">
    <property type="nucleotide sequence ID" value="XM_017123689.1"/>
</dbReference>
<feature type="compositionally biased region" description="Polar residues" evidence="9">
    <location>
        <begin position="2002"/>
        <end position="2012"/>
    </location>
</feature>
<feature type="coiled-coil region" evidence="8">
    <location>
        <begin position="703"/>
        <end position="821"/>
    </location>
</feature>
<evidence type="ECO:0000313" key="12">
    <source>
        <dbReference type="RefSeq" id="XP_016979177.1"/>
    </source>
</evidence>
<protein>
    <submittedName>
        <fullName evidence="11 12">Kinesin-like protein KIN-7O isoform X1</fullName>
    </submittedName>
    <submittedName>
        <fullName evidence="13">Kinesin-like protein KIN-7O isoform X2</fullName>
    </submittedName>
</protein>
<keyword evidence="6" id="KW-0206">Cytoskeleton</keyword>
<evidence type="ECO:0000259" key="10">
    <source>
        <dbReference type="PROSITE" id="PS50067"/>
    </source>
</evidence>
<comment type="similarity">
    <text evidence="7">Belongs to the TRAFAC class myosin-kinesin ATPase superfamily. Kinesin family.</text>
</comment>
<dbReference type="Pfam" id="PF00225">
    <property type="entry name" value="Kinesin"/>
    <property type="match status" value="1"/>
</dbReference>
<dbReference type="InterPro" id="IPR027417">
    <property type="entry name" value="P-loop_NTPase"/>
</dbReference>
<dbReference type="GO" id="GO:0007018">
    <property type="term" value="P:microtubule-based movement"/>
    <property type="evidence" value="ECO:0007669"/>
    <property type="project" value="InterPro"/>
</dbReference>
<dbReference type="GO" id="GO:0000278">
    <property type="term" value="P:mitotic cell cycle"/>
    <property type="evidence" value="ECO:0007669"/>
    <property type="project" value="TreeGrafter"/>
</dbReference>
<dbReference type="InterPro" id="IPR027640">
    <property type="entry name" value="Kinesin-like_fam"/>
</dbReference>
<name>A0A6P4EVR1_DRORH</name>
<dbReference type="SMART" id="SM00129">
    <property type="entry name" value="KISc"/>
    <property type="match status" value="1"/>
</dbReference>
<dbReference type="SUPFAM" id="SSF52540">
    <property type="entry name" value="P-loop containing nucleoside triphosphate hydrolases"/>
    <property type="match status" value="1"/>
</dbReference>
<evidence type="ECO:0000256" key="4">
    <source>
        <dbReference type="ARBA" id="ARBA00023054"/>
    </source>
</evidence>
<dbReference type="GO" id="GO:0005524">
    <property type="term" value="F:ATP binding"/>
    <property type="evidence" value="ECO:0007669"/>
    <property type="project" value="UniProtKB-UniRule"/>
</dbReference>